<evidence type="ECO:0000313" key="3">
    <source>
        <dbReference type="Proteomes" id="UP001054837"/>
    </source>
</evidence>
<protein>
    <submittedName>
        <fullName evidence="2">Uncharacterized protein</fullName>
    </submittedName>
</protein>
<organism evidence="2 3">
    <name type="scientific">Caerostris darwini</name>
    <dbReference type="NCBI Taxonomy" id="1538125"/>
    <lineage>
        <taxon>Eukaryota</taxon>
        <taxon>Metazoa</taxon>
        <taxon>Ecdysozoa</taxon>
        <taxon>Arthropoda</taxon>
        <taxon>Chelicerata</taxon>
        <taxon>Arachnida</taxon>
        <taxon>Araneae</taxon>
        <taxon>Araneomorphae</taxon>
        <taxon>Entelegynae</taxon>
        <taxon>Araneoidea</taxon>
        <taxon>Araneidae</taxon>
        <taxon>Caerostris</taxon>
    </lineage>
</organism>
<reference evidence="2 3" key="1">
    <citation type="submission" date="2021-06" db="EMBL/GenBank/DDBJ databases">
        <title>Caerostris darwini draft genome.</title>
        <authorList>
            <person name="Kono N."/>
            <person name="Arakawa K."/>
        </authorList>
    </citation>
    <scope>NUCLEOTIDE SEQUENCE [LARGE SCALE GENOMIC DNA]</scope>
</reference>
<dbReference type="EMBL" id="BPLQ01000249">
    <property type="protein sequence ID" value="GIX69269.1"/>
    <property type="molecule type" value="Genomic_DNA"/>
</dbReference>
<name>A0AAV4MEM6_9ARAC</name>
<feature type="compositionally biased region" description="Polar residues" evidence="1">
    <location>
        <begin position="28"/>
        <end position="41"/>
    </location>
</feature>
<comment type="caution">
    <text evidence="2">The sequence shown here is derived from an EMBL/GenBank/DDBJ whole genome shotgun (WGS) entry which is preliminary data.</text>
</comment>
<feature type="region of interest" description="Disordered" evidence="1">
    <location>
        <begin position="17"/>
        <end position="70"/>
    </location>
</feature>
<dbReference type="AlphaFoldDB" id="A0AAV4MEM6"/>
<keyword evidence="3" id="KW-1185">Reference proteome</keyword>
<accession>A0AAV4MEM6</accession>
<proteinExistence type="predicted"/>
<evidence type="ECO:0000256" key="1">
    <source>
        <dbReference type="SAM" id="MobiDB-lite"/>
    </source>
</evidence>
<gene>
    <name evidence="2" type="ORF">CDAR_121421</name>
</gene>
<dbReference type="Proteomes" id="UP001054837">
    <property type="component" value="Unassembled WGS sequence"/>
</dbReference>
<sequence>MPVCTPVSKLIHAIPILSPEYPPKKQHTSSPEEQPAINESNYMEIDGTSHPPRPKSPNKDGFITPPKHLK</sequence>
<evidence type="ECO:0000313" key="2">
    <source>
        <dbReference type="EMBL" id="GIX69269.1"/>
    </source>
</evidence>